<evidence type="ECO:0000313" key="1">
    <source>
        <dbReference type="EMBL" id="AWV88801.1"/>
    </source>
</evidence>
<gene>
    <name evidence="1" type="ORF">DN745_05380</name>
</gene>
<evidence type="ECO:0000313" key="2">
    <source>
        <dbReference type="Proteomes" id="UP000249799"/>
    </source>
</evidence>
<sequence>MGADESIRFEFSFHGINIELSGESKFVDTLYRELMRDIEAARQTLDKEEEQAEVKASAASIEHTPVWVHRCSEMMRKVYMSNVSEMKRSPVGKTLDYQAVRTFYTDDKAFRAFFPKLADNRTMWAELTDEGQRTIRKLPHGGRSKQPPAS</sequence>
<accession>A0A2Z4FID4</accession>
<dbReference type="KEGG" id="bsed:DN745_05380"/>
<dbReference type="Proteomes" id="UP000249799">
    <property type="component" value="Chromosome"/>
</dbReference>
<proteinExistence type="predicted"/>
<name>A0A2Z4FID4_9DELT</name>
<organism evidence="1 2">
    <name type="scientific">Bradymonas sediminis</name>
    <dbReference type="NCBI Taxonomy" id="1548548"/>
    <lineage>
        <taxon>Bacteria</taxon>
        <taxon>Deltaproteobacteria</taxon>
        <taxon>Bradymonadales</taxon>
        <taxon>Bradymonadaceae</taxon>
        <taxon>Bradymonas</taxon>
    </lineage>
</organism>
<dbReference type="EMBL" id="CP030032">
    <property type="protein sequence ID" value="AWV88801.1"/>
    <property type="molecule type" value="Genomic_DNA"/>
</dbReference>
<dbReference type="OrthoDB" id="5508827at2"/>
<reference evidence="1 2" key="1">
    <citation type="submission" date="2018-06" db="EMBL/GenBank/DDBJ databases">
        <title>Lujinxingia sediminis gen. nov. sp. nov., a new facultative anaerobic member of the class Deltaproteobacteria, and proposal of Lujinxingaceae fam. nov.</title>
        <authorList>
            <person name="Guo L.-Y."/>
            <person name="Li C.-M."/>
            <person name="Wang S."/>
            <person name="Du Z.-J."/>
        </authorList>
    </citation>
    <scope>NUCLEOTIDE SEQUENCE [LARGE SCALE GENOMIC DNA]</scope>
    <source>
        <strain evidence="1 2">FA350</strain>
    </source>
</reference>
<keyword evidence="2" id="KW-1185">Reference proteome</keyword>
<dbReference type="AlphaFoldDB" id="A0A2Z4FID4"/>
<protein>
    <submittedName>
        <fullName evidence="1">Uncharacterized protein</fullName>
    </submittedName>
</protein>